<dbReference type="GO" id="GO:0006793">
    <property type="term" value="P:phosphorus metabolic process"/>
    <property type="evidence" value="ECO:0007669"/>
    <property type="project" value="UniProtKB-ARBA"/>
</dbReference>
<feature type="region of interest" description="Disordered" evidence="7">
    <location>
        <begin position="69"/>
        <end position="199"/>
    </location>
</feature>
<comment type="similarity">
    <text evidence="2">Belongs to the phospholipase D family.</text>
</comment>
<evidence type="ECO:0000259" key="8">
    <source>
        <dbReference type="PROSITE" id="PS50035"/>
    </source>
</evidence>
<dbReference type="EC" id="3.1.4.4" evidence="3"/>
<dbReference type="InterPro" id="IPR025202">
    <property type="entry name" value="PLD-like_dom"/>
</dbReference>
<gene>
    <name evidence="9" type="ORF">CMC5_009930</name>
</gene>
<keyword evidence="4" id="KW-0378">Hydrolase</keyword>
<dbReference type="STRING" id="52.CMC5_009930"/>
<evidence type="ECO:0000256" key="2">
    <source>
        <dbReference type="ARBA" id="ARBA00008664"/>
    </source>
</evidence>
<evidence type="ECO:0000256" key="3">
    <source>
        <dbReference type="ARBA" id="ARBA00012027"/>
    </source>
</evidence>
<name>A0A0K1E859_CHOCO</name>
<evidence type="ECO:0000313" key="9">
    <source>
        <dbReference type="EMBL" id="AKT36872.1"/>
    </source>
</evidence>
<dbReference type="GO" id="GO:0016042">
    <property type="term" value="P:lipid catabolic process"/>
    <property type="evidence" value="ECO:0007669"/>
    <property type="project" value="UniProtKB-KW"/>
</dbReference>
<proteinExistence type="inferred from homology"/>
<evidence type="ECO:0000256" key="6">
    <source>
        <dbReference type="ARBA" id="ARBA00023098"/>
    </source>
</evidence>
<evidence type="ECO:0000313" key="10">
    <source>
        <dbReference type="Proteomes" id="UP000067626"/>
    </source>
</evidence>
<feature type="domain" description="PLD phosphodiesterase" evidence="8">
    <location>
        <begin position="308"/>
        <end position="335"/>
    </location>
</feature>
<reference evidence="9 10" key="1">
    <citation type="submission" date="2015-07" db="EMBL/GenBank/DDBJ databases">
        <title>Genome analysis of myxobacterium Chondromyces crocatus Cm c5 reveals a high potential for natural compound synthesis and the genetic basis for the loss of fruiting body formation.</title>
        <authorList>
            <person name="Zaburannyi N."/>
            <person name="Bunk B."/>
            <person name="Maier J."/>
            <person name="Overmann J."/>
            <person name="Mueller R."/>
        </authorList>
    </citation>
    <scope>NUCLEOTIDE SEQUENCE [LARGE SCALE GENOMIC DNA]</scope>
    <source>
        <strain evidence="9 10">Cm c5</strain>
    </source>
</reference>
<comment type="catalytic activity">
    <reaction evidence="1">
        <text>a 1,2-diacyl-sn-glycero-3-phosphocholine + H2O = a 1,2-diacyl-sn-glycero-3-phosphate + choline + H(+)</text>
        <dbReference type="Rhea" id="RHEA:14445"/>
        <dbReference type="ChEBI" id="CHEBI:15354"/>
        <dbReference type="ChEBI" id="CHEBI:15377"/>
        <dbReference type="ChEBI" id="CHEBI:15378"/>
        <dbReference type="ChEBI" id="CHEBI:57643"/>
        <dbReference type="ChEBI" id="CHEBI:58608"/>
        <dbReference type="EC" id="3.1.4.4"/>
    </reaction>
</comment>
<dbReference type="PANTHER" id="PTHR43856:SF1">
    <property type="entry name" value="MITOCHONDRIAL CARDIOLIPIN HYDROLASE"/>
    <property type="match status" value="1"/>
</dbReference>
<accession>A0A0K1E859</accession>
<evidence type="ECO:0000256" key="7">
    <source>
        <dbReference type="SAM" id="MobiDB-lite"/>
    </source>
</evidence>
<dbReference type="AlphaFoldDB" id="A0A0K1E859"/>
<feature type="compositionally biased region" description="Basic and acidic residues" evidence="7">
    <location>
        <begin position="144"/>
        <end position="199"/>
    </location>
</feature>
<evidence type="ECO:0000256" key="4">
    <source>
        <dbReference type="ARBA" id="ARBA00022801"/>
    </source>
</evidence>
<dbReference type="EMBL" id="CP012159">
    <property type="protein sequence ID" value="AKT36872.1"/>
    <property type="molecule type" value="Genomic_DNA"/>
</dbReference>
<organism evidence="9 10">
    <name type="scientific">Chondromyces crocatus</name>
    <dbReference type="NCBI Taxonomy" id="52"/>
    <lineage>
        <taxon>Bacteria</taxon>
        <taxon>Pseudomonadati</taxon>
        <taxon>Myxococcota</taxon>
        <taxon>Polyangia</taxon>
        <taxon>Polyangiales</taxon>
        <taxon>Polyangiaceae</taxon>
        <taxon>Chondromyces</taxon>
    </lineage>
</organism>
<dbReference type="RefSeq" id="WP_050429321.1">
    <property type="nucleotide sequence ID" value="NZ_CP012159.1"/>
</dbReference>
<dbReference type="PROSITE" id="PS50035">
    <property type="entry name" value="PLD"/>
    <property type="match status" value="1"/>
</dbReference>
<dbReference type="SUPFAM" id="SSF56024">
    <property type="entry name" value="Phospholipase D/nuclease"/>
    <property type="match status" value="1"/>
</dbReference>
<sequence length="369" mass="41859">MGFFARLRDRLWALLSPAEVPALAPAVTVSATPEPAVLTSLATAKLKRVERRLEEAEANVEKAMERARRAEQRAKTAEARTVSAGDRARKALQREMEAETRLTQVEERTRRSVQREKEAEARAKAAEERARSTMPREGPSGARSRRDLDELPRSRPASRREPASRTGEETRLRAAEERGRGAEERLRAAEERARNAEERARALEDRLRGAEERAQRGERSAPVHVAEVAFSPGEGCLEMIRTQIQQARRSMDLCVFTVTDDRLAEAILEAHRRGVRVRLITDNDKSMDAGSDVDRLSRAGVPVRMDRTEFHMHHKFAVFDGRLLLTGSYNWTRSAARYNEENLIATGESRLVEPFVREFESLWRRFGPA</sequence>
<evidence type="ECO:0000256" key="1">
    <source>
        <dbReference type="ARBA" id="ARBA00000798"/>
    </source>
</evidence>
<dbReference type="GO" id="GO:0004630">
    <property type="term" value="F:phospholipase D activity"/>
    <property type="evidence" value="ECO:0007669"/>
    <property type="project" value="UniProtKB-EC"/>
</dbReference>
<protein>
    <recommendedName>
        <fullName evidence="3">phospholipase D</fullName>
        <ecNumber evidence="3">3.1.4.4</ecNumber>
    </recommendedName>
</protein>
<keyword evidence="6" id="KW-0443">Lipid metabolism</keyword>
<dbReference type="CDD" id="cd09171">
    <property type="entry name" value="PLDc_vPLD6_like"/>
    <property type="match status" value="1"/>
</dbReference>
<feature type="compositionally biased region" description="Basic and acidic residues" evidence="7">
    <location>
        <begin position="69"/>
        <end position="78"/>
    </location>
</feature>
<dbReference type="GO" id="GO:0016891">
    <property type="term" value="F:RNA endonuclease activity producing 5'-phosphomonoesters, hydrolytic mechanism"/>
    <property type="evidence" value="ECO:0007669"/>
    <property type="project" value="TreeGrafter"/>
</dbReference>
<dbReference type="InterPro" id="IPR051406">
    <property type="entry name" value="PLD_domain"/>
</dbReference>
<dbReference type="KEGG" id="ccro:CMC5_009930"/>
<dbReference type="SUPFAM" id="SSF57997">
    <property type="entry name" value="Tropomyosin"/>
    <property type="match status" value="2"/>
</dbReference>
<keyword evidence="10" id="KW-1185">Reference proteome</keyword>
<keyword evidence="5" id="KW-0442">Lipid degradation</keyword>
<dbReference type="Gene3D" id="3.30.870.10">
    <property type="entry name" value="Endonuclease Chain A"/>
    <property type="match status" value="1"/>
</dbReference>
<dbReference type="PANTHER" id="PTHR43856">
    <property type="entry name" value="CARDIOLIPIN HYDROLASE"/>
    <property type="match status" value="1"/>
</dbReference>
<dbReference type="Proteomes" id="UP000067626">
    <property type="component" value="Chromosome"/>
</dbReference>
<evidence type="ECO:0000256" key="5">
    <source>
        <dbReference type="ARBA" id="ARBA00022963"/>
    </source>
</evidence>
<feature type="compositionally biased region" description="Basic and acidic residues" evidence="7">
    <location>
        <begin position="86"/>
        <end position="131"/>
    </location>
</feature>
<dbReference type="InterPro" id="IPR001736">
    <property type="entry name" value="PLipase_D/transphosphatidylase"/>
</dbReference>
<dbReference type="Pfam" id="PF13091">
    <property type="entry name" value="PLDc_2"/>
    <property type="match status" value="1"/>
</dbReference>